<evidence type="ECO:0000313" key="1">
    <source>
        <dbReference type="EMBL" id="KAJ4451539.1"/>
    </source>
</evidence>
<sequence length="386" mass="44752">MVNGRIRGRKRYQMIDDVKIYGSNADLRGRQKIGKTGECWVCSERYAISQNTMYTENIWAKRDEVTGEWRKLHNAELHALYSSPDIIRNIKSRHLRWAGHAAHMGESRNAYRVLVGRPAGKRPLGRPRCRWEDNIKMDLRDVGYDGKEWINLAQDRDQWRAYVRAAMNLRDDDNDNTDDNANNKSDNIGYVDHYNISRGQPIRGGPPAWGLGEGLTTHHRKKQLVTNPYNKPRNRTDSLARPQQRNKVLRFGTWNVTSLYRTGGVTLVAKELARYRIDFVGVQEVRSADCNSDHYLVIGELRERLSVAKRVEQQVNITKFNILKLKDEEAKQNYQVEISNRFATSESSDEVEKELDVNSVWENIKDSIKIAADQSIDYYETKKKKP</sequence>
<dbReference type="InterPro" id="IPR036691">
    <property type="entry name" value="Endo/exonu/phosph_ase_sf"/>
</dbReference>
<proteinExistence type="predicted"/>
<evidence type="ECO:0000313" key="2">
    <source>
        <dbReference type="Proteomes" id="UP001148838"/>
    </source>
</evidence>
<accession>A0ABQ8TXV2</accession>
<dbReference type="Proteomes" id="UP001148838">
    <property type="component" value="Unassembled WGS sequence"/>
</dbReference>
<keyword evidence="2" id="KW-1185">Reference proteome</keyword>
<gene>
    <name evidence="1" type="ORF">ANN_03004</name>
</gene>
<organism evidence="1 2">
    <name type="scientific">Periplaneta americana</name>
    <name type="common">American cockroach</name>
    <name type="synonym">Blatta americana</name>
    <dbReference type="NCBI Taxonomy" id="6978"/>
    <lineage>
        <taxon>Eukaryota</taxon>
        <taxon>Metazoa</taxon>
        <taxon>Ecdysozoa</taxon>
        <taxon>Arthropoda</taxon>
        <taxon>Hexapoda</taxon>
        <taxon>Insecta</taxon>
        <taxon>Pterygota</taxon>
        <taxon>Neoptera</taxon>
        <taxon>Polyneoptera</taxon>
        <taxon>Dictyoptera</taxon>
        <taxon>Blattodea</taxon>
        <taxon>Blattoidea</taxon>
        <taxon>Blattidae</taxon>
        <taxon>Blattinae</taxon>
        <taxon>Periplaneta</taxon>
    </lineage>
</organism>
<evidence type="ECO:0008006" key="3">
    <source>
        <dbReference type="Google" id="ProtNLM"/>
    </source>
</evidence>
<comment type="caution">
    <text evidence="1">The sequence shown here is derived from an EMBL/GenBank/DDBJ whole genome shotgun (WGS) entry which is preliminary data.</text>
</comment>
<dbReference type="SUPFAM" id="SSF56219">
    <property type="entry name" value="DNase I-like"/>
    <property type="match status" value="1"/>
</dbReference>
<protein>
    <recommendedName>
        <fullName evidence="3">Endonuclease/exonuclease/phosphatase domain-containing protein</fullName>
    </recommendedName>
</protein>
<dbReference type="EMBL" id="JAJSOF020000001">
    <property type="protein sequence ID" value="KAJ4451539.1"/>
    <property type="molecule type" value="Genomic_DNA"/>
</dbReference>
<reference evidence="1 2" key="1">
    <citation type="journal article" date="2022" name="Allergy">
        <title>Genome assembly and annotation of Periplaneta americana reveal a comprehensive cockroach allergen profile.</title>
        <authorList>
            <person name="Wang L."/>
            <person name="Xiong Q."/>
            <person name="Saelim N."/>
            <person name="Wang L."/>
            <person name="Nong W."/>
            <person name="Wan A.T."/>
            <person name="Shi M."/>
            <person name="Liu X."/>
            <person name="Cao Q."/>
            <person name="Hui J.H.L."/>
            <person name="Sookrung N."/>
            <person name="Leung T.F."/>
            <person name="Tungtrongchitr A."/>
            <person name="Tsui S.K.W."/>
        </authorList>
    </citation>
    <scope>NUCLEOTIDE SEQUENCE [LARGE SCALE GENOMIC DNA]</scope>
    <source>
        <strain evidence="1">PWHHKU_190912</strain>
    </source>
</reference>
<name>A0ABQ8TXV2_PERAM</name>